<sequence>MENNDEEDRDVSPMWAVYLGQAERYDKALVATWREDTRGILLFNGLFAVVLSAFILEGSRSLTPDLTVLLLKQFNATTIPEPNTTTIVVSNALWLAGLGLSLTSALIASLVQQWARDFVDKSSDVRPTVVQRARIRSFLYLGIEKFRIHAIVDLAALLLHAALLLFLAGLAVFLYPRSRVLGLISIIISAIITLVYVAITFLPLLFADASGGTPLSRVFQHDTIAVLSQRATSNTTGLLERDKRALSWTVQSLTSDHDLEAFLATLPRALARRRHHPLIQHLIDHPGVHLASRIADLLLSSEGSTLDKSTKQPRVVTCLDTLLAFAMSTELGPNRTIDFPFEASTFNYLATTTYAPAQPYLPALRACGAWSLYCTFLTNLHRLMLLSDNEMHGGRPRIELLAARLEGVLADLRRYLVARGVKTSTSTELRELENVAIVLSSPEPPARINRTFRRIWDGKTTVQLEILCSFLLEAAEHKHPPNNFKEVAETVLRPSIAVRSHLLPRTLPAALRVIVGNAQGAKAITHLDQAIGILLHLCDTTLSSVGEQSVADSLITYINGRHSSEACLYILRNCDVVRVCARVSGRVSRPDNPDEVLTALWRLCRLFLDPRFSTQLDQLPLRSIVDLAAHLRLSSGPYSLSVSAMLRTVASHAAEAVHIPGASPALRTISPFRVAASIIELNYVTARLLSPSSSTPPDSTDVSAEADLHVITSQVLEARLRLFIEFVDACASASVPYKPAETLALLGASPMSGTTVVAIPTALQEAFATAFQRLADAEATRARENVSDDTLRSELLQIILECPLLAGLQWIDAPVAVATMRSALDAVFVSTQQLPVVVDAMNRLRVLEEANGGLDDEG</sequence>
<evidence type="ECO:0000259" key="2">
    <source>
        <dbReference type="Pfam" id="PF20153"/>
    </source>
</evidence>
<dbReference type="EMBL" id="JACAZE010000023">
    <property type="protein sequence ID" value="KAF7291845.1"/>
    <property type="molecule type" value="Genomic_DNA"/>
</dbReference>
<keyword evidence="1" id="KW-0472">Membrane</keyword>
<feature type="transmembrane region" description="Helical" evidence="1">
    <location>
        <begin position="181"/>
        <end position="207"/>
    </location>
</feature>
<accession>A0A8H6S256</accession>
<reference evidence="3" key="1">
    <citation type="submission" date="2020-05" db="EMBL/GenBank/DDBJ databases">
        <title>Mycena genomes resolve the evolution of fungal bioluminescence.</title>
        <authorList>
            <person name="Tsai I.J."/>
        </authorList>
    </citation>
    <scope>NUCLEOTIDE SEQUENCE</scope>
    <source>
        <strain evidence="3">110903Hualien_Pintung</strain>
    </source>
</reference>
<dbReference type="InterPro" id="IPR045338">
    <property type="entry name" value="DUF6535"/>
</dbReference>
<feature type="transmembrane region" description="Helical" evidence="1">
    <location>
        <begin position="92"/>
        <end position="111"/>
    </location>
</feature>
<feature type="domain" description="DUF6535" evidence="2">
    <location>
        <begin position="15"/>
        <end position="175"/>
    </location>
</feature>
<keyword evidence="1" id="KW-0812">Transmembrane</keyword>
<keyword evidence="1" id="KW-1133">Transmembrane helix</keyword>
<evidence type="ECO:0000256" key="1">
    <source>
        <dbReference type="SAM" id="Phobius"/>
    </source>
</evidence>
<dbReference type="OrthoDB" id="3021614at2759"/>
<keyword evidence="4" id="KW-1185">Reference proteome</keyword>
<dbReference type="Pfam" id="PF20153">
    <property type="entry name" value="DUF6535"/>
    <property type="match status" value="1"/>
</dbReference>
<comment type="caution">
    <text evidence="3">The sequence shown here is derived from an EMBL/GenBank/DDBJ whole genome shotgun (WGS) entry which is preliminary data.</text>
</comment>
<dbReference type="AlphaFoldDB" id="A0A8H6S256"/>
<gene>
    <name evidence="3" type="ORF">HMN09_01244700</name>
</gene>
<dbReference type="Proteomes" id="UP000613580">
    <property type="component" value="Unassembled WGS sequence"/>
</dbReference>
<feature type="transmembrane region" description="Helical" evidence="1">
    <location>
        <begin position="39"/>
        <end position="56"/>
    </location>
</feature>
<evidence type="ECO:0000313" key="3">
    <source>
        <dbReference type="EMBL" id="KAF7291845.1"/>
    </source>
</evidence>
<organism evidence="3 4">
    <name type="scientific">Mycena chlorophos</name>
    <name type="common">Agaric fungus</name>
    <name type="synonym">Agaricus chlorophos</name>
    <dbReference type="NCBI Taxonomy" id="658473"/>
    <lineage>
        <taxon>Eukaryota</taxon>
        <taxon>Fungi</taxon>
        <taxon>Dikarya</taxon>
        <taxon>Basidiomycota</taxon>
        <taxon>Agaricomycotina</taxon>
        <taxon>Agaricomycetes</taxon>
        <taxon>Agaricomycetidae</taxon>
        <taxon>Agaricales</taxon>
        <taxon>Marasmiineae</taxon>
        <taxon>Mycenaceae</taxon>
        <taxon>Mycena</taxon>
    </lineage>
</organism>
<evidence type="ECO:0000313" key="4">
    <source>
        <dbReference type="Proteomes" id="UP000613580"/>
    </source>
</evidence>
<proteinExistence type="predicted"/>
<name>A0A8H6S256_MYCCL</name>
<protein>
    <submittedName>
        <fullName evidence="3">Costars domain-containing protein</fullName>
    </submittedName>
</protein>
<feature type="transmembrane region" description="Helical" evidence="1">
    <location>
        <begin position="154"/>
        <end position="175"/>
    </location>
</feature>